<dbReference type="Pfam" id="PF13560">
    <property type="entry name" value="HTH_31"/>
    <property type="match status" value="1"/>
</dbReference>
<dbReference type="PROSITE" id="PS50943">
    <property type="entry name" value="HTH_CROC1"/>
    <property type="match status" value="1"/>
</dbReference>
<dbReference type="SUPFAM" id="SSF47413">
    <property type="entry name" value="lambda repressor-like DNA-binding domains"/>
    <property type="match status" value="1"/>
</dbReference>
<organism evidence="2 3">
    <name type="scientific">Saccharothrix yanglingensis</name>
    <dbReference type="NCBI Taxonomy" id="659496"/>
    <lineage>
        <taxon>Bacteria</taxon>
        <taxon>Bacillati</taxon>
        <taxon>Actinomycetota</taxon>
        <taxon>Actinomycetes</taxon>
        <taxon>Pseudonocardiales</taxon>
        <taxon>Pseudonocardiaceae</taxon>
        <taxon>Saccharothrix</taxon>
    </lineage>
</organism>
<proteinExistence type="predicted"/>
<evidence type="ECO:0000259" key="1">
    <source>
        <dbReference type="PROSITE" id="PS50943"/>
    </source>
</evidence>
<name>A0ABU0X031_9PSEU</name>
<dbReference type="Gene3D" id="1.10.260.40">
    <property type="entry name" value="lambda repressor-like DNA-binding domains"/>
    <property type="match status" value="1"/>
</dbReference>
<keyword evidence="3" id="KW-1185">Reference proteome</keyword>
<dbReference type="InterPro" id="IPR010982">
    <property type="entry name" value="Lambda_DNA-bd_dom_sf"/>
</dbReference>
<dbReference type="CDD" id="cd00093">
    <property type="entry name" value="HTH_XRE"/>
    <property type="match status" value="1"/>
</dbReference>
<dbReference type="RefSeq" id="WP_306745797.1">
    <property type="nucleotide sequence ID" value="NZ_NSDM01000004.1"/>
</dbReference>
<evidence type="ECO:0000313" key="3">
    <source>
        <dbReference type="Proteomes" id="UP001225605"/>
    </source>
</evidence>
<accession>A0ABU0X031</accession>
<sequence length="274" mass="30295">MESNARARTLGAELRDLRKARGMSIVQLGERVGSSKSMLSRIERGERFLTETELASVLGAMGVVGAKRRELLALTRDASRSNWLATGADLPRQLKALVEYEQVATAITDATALLVPGLLQIREYTRAIMVESGLARADAEARVKVRLDRQRVLTRVHYLAILDESVLRRPIGGRAVLAAQARHLLEVADLPNVTLRVVREERGWYPGLFGSFALLEFDRTAPVVHLEHLRPTVFLDKPEDVQAYMDIKPTLLAAAASAEDSVGVIAGYAKEYER</sequence>
<dbReference type="Proteomes" id="UP001225605">
    <property type="component" value="Unassembled WGS sequence"/>
</dbReference>
<feature type="domain" description="HTH cro/C1-type" evidence="1">
    <location>
        <begin position="14"/>
        <end position="67"/>
    </location>
</feature>
<evidence type="ECO:0000313" key="2">
    <source>
        <dbReference type="EMBL" id="MDQ2584654.1"/>
    </source>
</evidence>
<dbReference type="InterPro" id="IPR043917">
    <property type="entry name" value="DUF5753"/>
</dbReference>
<dbReference type="Pfam" id="PF19054">
    <property type="entry name" value="DUF5753"/>
    <property type="match status" value="1"/>
</dbReference>
<protein>
    <submittedName>
        <fullName evidence="2">Transcriptional regulator</fullName>
    </submittedName>
</protein>
<dbReference type="EMBL" id="NSDM01000004">
    <property type="protein sequence ID" value="MDQ2584654.1"/>
    <property type="molecule type" value="Genomic_DNA"/>
</dbReference>
<comment type="caution">
    <text evidence="2">The sequence shown here is derived from an EMBL/GenBank/DDBJ whole genome shotgun (WGS) entry which is preliminary data.</text>
</comment>
<dbReference type="SMART" id="SM00530">
    <property type="entry name" value="HTH_XRE"/>
    <property type="match status" value="1"/>
</dbReference>
<reference evidence="2 3" key="1">
    <citation type="submission" date="2017-06" db="EMBL/GenBank/DDBJ databases">
        <title>Cultured bacterium strain Saccharothrix yanglingensis Hhs.015.</title>
        <authorList>
            <person name="Xia Y."/>
        </authorList>
    </citation>
    <scope>NUCLEOTIDE SEQUENCE [LARGE SCALE GENOMIC DNA]</scope>
    <source>
        <strain evidence="2 3">Hhs.015</strain>
    </source>
</reference>
<dbReference type="InterPro" id="IPR001387">
    <property type="entry name" value="Cro/C1-type_HTH"/>
</dbReference>
<gene>
    <name evidence="2" type="ORF">CKY47_11830</name>
</gene>